<dbReference type="RefSeq" id="WP_193113299.1">
    <property type="nucleotide sequence ID" value="NZ_CP041165.1"/>
</dbReference>
<dbReference type="GO" id="GO:0009279">
    <property type="term" value="C:cell outer membrane"/>
    <property type="evidence" value="ECO:0007669"/>
    <property type="project" value="UniProtKB-SubCell"/>
</dbReference>
<comment type="similarity">
    <text evidence="2">Belongs to the OmpP1/FadL family.</text>
</comment>
<accession>A0A7M1AWZ8</accession>
<comment type="subcellular location">
    <subcellularLocation>
        <location evidence="1">Cell outer membrane</location>
        <topology evidence="1">Multi-pass membrane protein</topology>
    </subcellularLocation>
</comment>
<dbReference type="Proteomes" id="UP000593910">
    <property type="component" value="Chromosome"/>
</dbReference>
<keyword evidence="3" id="KW-1134">Transmembrane beta strand</keyword>
<evidence type="ECO:0000313" key="9">
    <source>
        <dbReference type="Proteomes" id="UP000593910"/>
    </source>
</evidence>
<dbReference type="SUPFAM" id="SSF56935">
    <property type="entry name" value="Porins"/>
    <property type="match status" value="1"/>
</dbReference>
<evidence type="ECO:0000256" key="2">
    <source>
        <dbReference type="ARBA" id="ARBA00008163"/>
    </source>
</evidence>
<evidence type="ECO:0000256" key="5">
    <source>
        <dbReference type="ARBA" id="ARBA00022729"/>
    </source>
</evidence>
<keyword evidence="7" id="KW-0998">Cell outer membrane</keyword>
<keyword evidence="9" id="KW-1185">Reference proteome</keyword>
<evidence type="ECO:0000256" key="7">
    <source>
        <dbReference type="ARBA" id="ARBA00023237"/>
    </source>
</evidence>
<name>A0A7M1AWZ8_9BACT</name>
<dbReference type="PANTHER" id="PTHR35093:SF8">
    <property type="entry name" value="OUTER MEMBRANE PROTEIN NMB0088-RELATED"/>
    <property type="match status" value="1"/>
</dbReference>
<sequence length="394" mass="42527">MRKAGLLSIITATALMASGYKIPETSSNAVALGAATIAHNHENADASYYNPAKMVFMKDTNHLEVNLMYIGLDKIKYEGTVSGAGPSTWNLESEKEDFLVPSLHYVSPKLGDNGARIGVSVVVPGGLSKRWQSVPANNFAEEFSLEIVEINPTVAFQVTDKLGFAFGFRVIDTKGVVNNAYYDMEGDSTDYGYNLALAYQPTSDLELGLTYRSNINLNVNGTTTKVLAGNNGGVDVSVPLPAALSVAAAYTLPSDTTIEVVYEKTFWSAYNSLDFSFEDPTANIALGNSIEKDWKDTNAFRLGVTQELTDLTIMAGLVIDQTSAPERTVGFELPGTDTRSVALGGRYKINETFDFGVSALYSVHKSRTVQNDTLDGEFTEGNVLLVSAGLGYKF</sequence>
<evidence type="ECO:0000256" key="3">
    <source>
        <dbReference type="ARBA" id="ARBA00022452"/>
    </source>
</evidence>
<dbReference type="EMBL" id="CP041165">
    <property type="protein sequence ID" value="QOP41979.1"/>
    <property type="molecule type" value="Genomic_DNA"/>
</dbReference>
<keyword evidence="6" id="KW-0472">Membrane</keyword>
<keyword evidence="5" id="KW-0732">Signal</keyword>
<dbReference type="KEGG" id="smax:FJR03_09615"/>
<gene>
    <name evidence="8" type="ORF">FJR03_09615</name>
</gene>
<proteinExistence type="inferred from homology"/>
<evidence type="ECO:0000313" key="8">
    <source>
        <dbReference type="EMBL" id="QOP41979.1"/>
    </source>
</evidence>
<protein>
    <submittedName>
        <fullName evidence="8">Aromatic hydrocarbon degradation protein</fullName>
    </submittedName>
</protein>
<organism evidence="8 9">
    <name type="scientific">Sulfurimonas marina</name>
    <dbReference type="NCBI Taxonomy" id="2590551"/>
    <lineage>
        <taxon>Bacteria</taxon>
        <taxon>Pseudomonadati</taxon>
        <taxon>Campylobacterota</taxon>
        <taxon>Epsilonproteobacteria</taxon>
        <taxon>Campylobacterales</taxon>
        <taxon>Sulfurimonadaceae</taxon>
        <taxon>Sulfurimonas</taxon>
    </lineage>
</organism>
<evidence type="ECO:0000256" key="4">
    <source>
        <dbReference type="ARBA" id="ARBA00022692"/>
    </source>
</evidence>
<dbReference type="GO" id="GO:0015483">
    <property type="term" value="F:long-chain fatty acid transporting porin activity"/>
    <property type="evidence" value="ECO:0007669"/>
    <property type="project" value="TreeGrafter"/>
</dbReference>
<dbReference type="Gene3D" id="2.40.160.60">
    <property type="entry name" value="Outer membrane protein transport protein (OMPP1/FadL/TodX)"/>
    <property type="match status" value="1"/>
</dbReference>
<reference evidence="8 9" key="1">
    <citation type="submission" date="2019-06" db="EMBL/GenBank/DDBJ databases">
        <title>Sulfurimonas gotlandica sp. nov., a chemoautotrophic and psychrotolerant epsilonproteobacterium isolated from a pelagic redoxcline, and an emended description of the genus Sulfurimonas.</title>
        <authorList>
            <person name="Wang S."/>
            <person name="Jiang L."/>
            <person name="Shao Z."/>
        </authorList>
    </citation>
    <scope>NUCLEOTIDE SEQUENCE [LARGE SCALE GENOMIC DNA]</scope>
    <source>
        <strain evidence="8 9">B2</strain>
    </source>
</reference>
<evidence type="ECO:0000256" key="6">
    <source>
        <dbReference type="ARBA" id="ARBA00023136"/>
    </source>
</evidence>
<dbReference type="AlphaFoldDB" id="A0A7M1AWZ8"/>
<dbReference type="PANTHER" id="PTHR35093">
    <property type="entry name" value="OUTER MEMBRANE PROTEIN NMB0088-RELATED"/>
    <property type="match status" value="1"/>
</dbReference>
<dbReference type="Pfam" id="PF03349">
    <property type="entry name" value="Toluene_X"/>
    <property type="match status" value="1"/>
</dbReference>
<keyword evidence="4" id="KW-0812">Transmembrane</keyword>
<dbReference type="InterPro" id="IPR005017">
    <property type="entry name" value="OMPP1/FadL/TodX"/>
</dbReference>
<evidence type="ECO:0000256" key="1">
    <source>
        <dbReference type="ARBA" id="ARBA00004571"/>
    </source>
</evidence>